<dbReference type="OrthoDB" id="4927074at2759"/>
<evidence type="ECO:0000256" key="2">
    <source>
        <dbReference type="PROSITE-ProRule" id="PRU00339"/>
    </source>
</evidence>
<proteinExistence type="inferred from homology"/>
<dbReference type="InterPro" id="IPR029058">
    <property type="entry name" value="AB_hydrolase_fold"/>
</dbReference>
<dbReference type="Gene3D" id="3.40.50.1820">
    <property type="entry name" value="alpha/beta hydrolase"/>
    <property type="match status" value="1"/>
</dbReference>
<comment type="similarity">
    <text evidence="1">Belongs to the putative lipase ROG1 family.</text>
</comment>
<dbReference type="InterPro" id="IPR053137">
    <property type="entry name" value="NLR-like"/>
</dbReference>
<evidence type="ECO:0000313" key="5">
    <source>
        <dbReference type="Proteomes" id="UP000036947"/>
    </source>
</evidence>
<comment type="caution">
    <text evidence="4">The sequence shown here is derived from an EMBL/GenBank/DDBJ whole genome shotgun (WGS) entry which is preliminary data.</text>
</comment>
<dbReference type="AlphaFoldDB" id="A0A0L0NIH1"/>
<dbReference type="Gene3D" id="1.25.40.10">
    <property type="entry name" value="Tetratricopeptide repeat domain"/>
    <property type="match status" value="2"/>
</dbReference>
<accession>A0A0L0NIH1</accession>
<dbReference type="SUPFAM" id="SSF53474">
    <property type="entry name" value="alpha/beta-Hydrolases"/>
    <property type="match status" value="1"/>
</dbReference>
<dbReference type="EMBL" id="LFRF01000003">
    <property type="protein sequence ID" value="KND93937.1"/>
    <property type="molecule type" value="Genomic_DNA"/>
</dbReference>
<feature type="repeat" description="TPR" evidence="2">
    <location>
        <begin position="779"/>
        <end position="812"/>
    </location>
</feature>
<dbReference type="Pfam" id="PF13424">
    <property type="entry name" value="TPR_12"/>
    <property type="match status" value="2"/>
</dbReference>
<dbReference type="Gene3D" id="3.40.50.300">
    <property type="entry name" value="P-loop containing nucleotide triphosphate hydrolases"/>
    <property type="match status" value="1"/>
</dbReference>
<dbReference type="SMART" id="SM00028">
    <property type="entry name" value="TPR"/>
    <property type="match status" value="6"/>
</dbReference>
<sequence>MSSKFSSWLVGRQAGTQSDDSASTPQSTFTDAALSYGLQTVSEGVDPIVDIVAVHGLNGHREKTWTAANGIHWLRDLLPNDLPRARILCWGYNANIHASSIVNSQYMYNHALNLVADLLGKRKATNSTERPIIFVAHSLGGIIVKSALIHSATCRQGALHEYHSVKVSTHGIIFMGTPHQGGDGFQLGRLLTDIASVFIAADDLIIENLKRDSEWLQQKLGQYDQISSDFVTAFVYEAYETPTVVGHKILVVPRVAAVPSKANGESFAVHANHINMVKFLSKDDNSYSMVSVQLQIMVSTANDRIRSQWEAEIRDFRIPFNHQKWPNSIDACSLSNHVLYGLGGIGKTQLALAFTRRHQALFSCIFWLDGRSESRLRQSIAGYASRIPEAQVSDRSKNLAQSDIDDLDVAIADVLDWLERPGNDNWLLVFDNVDQDYEQGGVTGAYDIRQYILGNHGSVLITTRQSRLAKLDTDYEELFALLDGLPLAIAQAASYLRETGLNPASYVQLYREQWEDLMRSHVASLMDYEQQSVATTWMVSFKAVEARSKNAVNLLLLWAFIDNNDLWHGLLRMASESGEHLPEWLREMAGEEVIFIDAATLLLRYSMIEPQHSVRGSYAMHPVMHRWVLSIQDIDQRREFLWLAVVLVGWSVPSNATKAYWVLQRWLLPHAERCSWWMLKDINSTGVHFDDTLATGAICLLGNLFADQGRLKEAEEMYMRALAGREKALGRDHLSTLDTINNLGFLYSKQGRLKEADEMYMWALAGREKALGRDHLSTLDTINNLGLIYSDQGKLKEAGEMYVRALDGREKALGRDHLDTIKNLGLLYANQGRLKEAEEMYVQALVGREKMLGRDHPSTLETVNNLGLLYADQGKLKEAEEMYVRALAGREKSFGPEHTVTLKVCYNLGKLYFRQNKLEAAEVFYTRAKIGREKALEPGNTSTIVVMDDLEKLSRQQDVRAGAEASSRAFSLQKLVPTLTTAPTIDSERLPNKSRIASSQVLPDMMTDADSVISALRACDSAEENERVVRTFAHVISERLKNGQLKLLPSSAPQKRANQALVSKLKRYAKSITANTPNTIEHARNRNAAKAVFWHNAEVVNEFVRTTFPDHEQDEKDDAGLISGNSSEFEDKVAAWCVTSMDTDEHTTIDEPITPTQQELDE</sequence>
<dbReference type="Proteomes" id="UP000036947">
    <property type="component" value="Unassembled WGS sequence"/>
</dbReference>
<evidence type="ECO:0000259" key="3">
    <source>
        <dbReference type="Pfam" id="PF05057"/>
    </source>
</evidence>
<dbReference type="Pfam" id="PF05057">
    <property type="entry name" value="DUF676"/>
    <property type="match status" value="1"/>
</dbReference>
<feature type="domain" description="DUF676" evidence="3">
    <location>
        <begin position="51"/>
        <end position="184"/>
    </location>
</feature>
<dbReference type="SUPFAM" id="SSF48452">
    <property type="entry name" value="TPR-like"/>
    <property type="match status" value="2"/>
</dbReference>
<dbReference type="InterPro" id="IPR019734">
    <property type="entry name" value="TPR_rpt"/>
</dbReference>
<evidence type="ECO:0000313" key="4">
    <source>
        <dbReference type="EMBL" id="KND93937.1"/>
    </source>
</evidence>
<gene>
    <name evidence="4" type="ORF">TOPH_01945</name>
</gene>
<keyword evidence="2" id="KW-0802">TPR repeat</keyword>
<keyword evidence="5" id="KW-1185">Reference proteome</keyword>
<name>A0A0L0NIH1_TOLOC</name>
<dbReference type="PROSITE" id="PS50005">
    <property type="entry name" value="TPR"/>
    <property type="match status" value="2"/>
</dbReference>
<reference evidence="4 5" key="1">
    <citation type="journal article" date="2015" name="BMC Genomics">
        <title>The genome of the truffle-parasite Tolypocladium ophioglossoides and the evolution of antifungal peptaibiotics.</title>
        <authorList>
            <person name="Quandt C.A."/>
            <person name="Bushley K.E."/>
            <person name="Spatafora J.W."/>
        </authorList>
    </citation>
    <scope>NUCLEOTIDE SEQUENCE [LARGE SCALE GENOMIC DNA]</scope>
    <source>
        <strain evidence="4 5">CBS 100239</strain>
    </source>
</reference>
<dbReference type="InterPro" id="IPR007751">
    <property type="entry name" value="DUF676_lipase-like"/>
</dbReference>
<dbReference type="PANTHER" id="PTHR46082">
    <property type="entry name" value="ATP/GTP-BINDING PROTEIN-RELATED"/>
    <property type="match status" value="1"/>
</dbReference>
<dbReference type="SUPFAM" id="SSF52540">
    <property type="entry name" value="P-loop containing nucleoside triphosphate hydrolases"/>
    <property type="match status" value="1"/>
</dbReference>
<feature type="repeat" description="TPR" evidence="2">
    <location>
        <begin position="860"/>
        <end position="893"/>
    </location>
</feature>
<dbReference type="InterPro" id="IPR027417">
    <property type="entry name" value="P-loop_NTPase"/>
</dbReference>
<dbReference type="Pfam" id="PF13374">
    <property type="entry name" value="TPR_10"/>
    <property type="match status" value="2"/>
</dbReference>
<protein>
    <submittedName>
        <fullName evidence="4">Kinesin light chain</fullName>
    </submittedName>
</protein>
<dbReference type="STRING" id="1163406.A0A0L0NIH1"/>
<dbReference type="InterPro" id="IPR011990">
    <property type="entry name" value="TPR-like_helical_dom_sf"/>
</dbReference>
<dbReference type="PANTHER" id="PTHR46082:SF6">
    <property type="entry name" value="AAA+ ATPASE DOMAIN-CONTAINING PROTEIN-RELATED"/>
    <property type="match status" value="1"/>
</dbReference>
<evidence type="ECO:0000256" key="1">
    <source>
        <dbReference type="ARBA" id="ARBA00007920"/>
    </source>
</evidence>
<organism evidence="4 5">
    <name type="scientific">Tolypocladium ophioglossoides (strain CBS 100239)</name>
    <name type="common">Snaketongue truffleclub</name>
    <name type="synonym">Elaphocordyceps ophioglossoides</name>
    <dbReference type="NCBI Taxonomy" id="1163406"/>
    <lineage>
        <taxon>Eukaryota</taxon>
        <taxon>Fungi</taxon>
        <taxon>Dikarya</taxon>
        <taxon>Ascomycota</taxon>
        <taxon>Pezizomycotina</taxon>
        <taxon>Sordariomycetes</taxon>
        <taxon>Hypocreomycetidae</taxon>
        <taxon>Hypocreales</taxon>
        <taxon>Ophiocordycipitaceae</taxon>
        <taxon>Tolypocladium</taxon>
    </lineage>
</organism>